<dbReference type="Gene3D" id="1.10.357.10">
    <property type="entry name" value="Tetracycline Repressor, domain 2"/>
    <property type="match status" value="1"/>
</dbReference>
<protein>
    <submittedName>
        <fullName evidence="7">TetR family transcriptional regulator</fullName>
    </submittedName>
</protein>
<dbReference type="PANTHER" id="PTHR30055">
    <property type="entry name" value="HTH-TYPE TRANSCRIPTIONAL REGULATOR RUTR"/>
    <property type="match status" value="1"/>
</dbReference>
<feature type="domain" description="HTH tetR-type" evidence="6">
    <location>
        <begin position="27"/>
        <end position="87"/>
    </location>
</feature>
<evidence type="ECO:0000256" key="1">
    <source>
        <dbReference type="ARBA" id="ARBA00023015"/>
    </source>
</evidence>
<evidence type="ECO:0000256" key="2">
    <source>
        <dbReference type="ARBA" id="ARBA00023125"/>
    </source>
</evidence>
<keyword evidence="1" id="KW-0805">Transcription regulation</keyword>
<dbReference type="RefSeq" id="WP_344441791.1">
    <property type="nucleotide sequence ID" value="NZ_BAAALF010000039.1"/>
</dbReference>
<dbReference type="SUPFAM" id="SSF46689">
    <property type="entry name" value="Homeodomain-like"/>
    <property type="match status" value="1"/>
</dbReference>
<name>A0ABN1W8A5_9ACTN</name>
<dbReference type="InterPro" id="IPR041347">
    <property type="entry name" value="MftR_C"/>
</dbReference>
<evidence type="ECO:0000256" key="3">
    <source>
        <dbReference type="ARBA" id="ARBA00023163"/>
    </source>
</evidence>
<feature type="DNA-binding region" description="H-T-H motif" evidence="4">
    <location>
        <begin position="50"/>
        <end position="69"/>
    </location>
</feature>
<gene>
    <name evidence="7" type="ORF">GCM10009665_27730</name>
</gene>
<evidence type="ECO:0000313" key="8">
    <source>
        <dbReference type="Proteomes" id="UP001500037"/>
    </source>
</evidence>
<evidence type="ECO:0000313" key="7">
    <source>
        <dbReference type="EMBL" id="GAA1235986.1"/>
    </source>
</evidence>
<dbReference type="PROSITE" id="PS50977">
    <property type="entry name" value="HTH_TETR_2"/>
    <property type="match status" value="1"/>
</dbReference>
<keyword evidence="8" id="KW-1185">Reference proteome</keyword>
<keyword evidence="2 4" id="KW-0238">DNA-binding</keyword>
<comment type="caution">
    <text evidence="7">The sequence shown here is derived from an EMBL/GenBank/DDBJ whole genome shotgun (WGS) entry which is preliminary data.</text>
</comment>
<evidence type="ECO:0000259" key="6">
    <source>
        <dbReference type="PROSITE" id="PS50977"/>
    </source>
</evidence>
<accession>A0ABN1W8A5</accession>
<dbReference type="InterPro" id="IPR009057">
    <property type="entry name" value="Homeodomain-like_sf"/>
</dbReference>
<keyword evidence="3" id="KW-0804">Transcription</keyword>
<dbReference type="PANTHER" id="PTHR30055:SF238">
    <property type="entry name" value="MYCOFACTOCIN BIOSYNTHESIS TRANSCRIPTIONAL REGULATOR MFTR-RELATED"/>
    <property type="match status" value="1"/>
</dbReference>
<dbReference type="InterPro" id="IPR001647">
    <property type="entry name" value="HTH_TetR"/>
</dbReference>
<evidence type="ECO:0000256" key="4">
    <source>
        <dbReference type="PROSITE-ProRule" id="PRU00335"/>
    </source>
</evidence>
<dbReference type="InterPro" id="IPR050109">
    <property type="entry name" value="HTH-type_TetR-like_transc_reg"/>
</dbReference>
<feature type="region of interest" description="Disordered" evidence="5">
    <location>
        <begin position="1"/>
        <end position="27"/>
    </location>
</feature>
<evidence type="ECO:0000256" key="5">
    <source>
        <dbReference type="SAM" id="MobiDB-lite"/>
    </source>
</evidence>
<dbReference type="EMBL" id="BAAALF010000039">
    <property type="protein sequence ID" value="GAA1235986.1"/>
    <property type="molecule type" value="Genomic_DNA"/>
</dbReference>
<dbReference type="Pfam" id="PF00440">
    <property type="entry name" value="TetR_N"/>
    <property type="match status" value="1"/>
</dbReference>
<feature type="compositionally biased region" description="Basic and acidic residues" evidence="5">
    <location>
        <begin position="1"/>
        <end position="14"/>
    </location>
</feature>
<sequence>MASEQPQERPDQPRPRGAAGLRERKKLATRDALSWAALRLALERGLENVRVEEIATEAGVSPRTFNNYFSSKYEAIVSRHVDRTRRSAATLRERPADEPLWEALQYAALPPFEGPDQAPDPSWTSALRLMLAEPALQGEFRRAALTAGAELATAVAERTGTDVERDLYPHLVAAAVLAAQQTASDRWLYADPPVPLTPLVREALTLLAAGLPDPSVGRPH</sequence>
<dbReference type="Pfam" id="PF17754">
    <property type="entry name" value="TetR_C_14"/>
    <property type="match status" value="1"/>
</dbReference>
<dbReference type="Proteomes" id="UP001500037">
    <property type="component" value="Unassembled WGS sequence"/>
</dbReference>
<organism evidence="7 8">
    <name type="scientific">Kitasatospora nipponensis</name>
    <dbReference type="NCBI Taxonomy" id="258049"/>
    <lineage>
        <taxon>Bacteria</taxon>
        <taxon>Bacillati</taxon>
        <taxon>Actinomycetota</taxon>
        <taxon>Actinomycetes</taxon>
        <taxon>Kitasatosporales</taxon>
        <taxon>Streptomycetaceae</taxon>
        <taxon>Kitasatospora</taxon>
    </lineage>
</organism>
<dbReference type="Gene3D" id="1.10.10.60">
    <property type="entry name" value="Homeodomain-like"/>
    <property type="match status" value="1"/>
</dbReference>
<proteinExistence type="predicted"/>
<reference evidence="7 8" key="1">
    <citation type="journal article" date="2019" name="Int. J. Syst. Evol. Microbiol.">
        <title>The Global Catalogue of Microorganisms (GCM) 10K type strain sequencing project: providing services to taxonomists for standard genome sequencing and annotation.</title>
        <authorList>
            <consortium name="The Broad Institute Genomics Platform"/>
            <consortium name="The Broad Institute Genome Sequencing Center for Infectious Disease"/>
            <person name="Wu L."/>
            <person name="Ma J."/>
        </authorList>
    </citation>
    <scope>NUCLEOTIDE SEQUENCE [LARGE SCALE GENOMIC DNA]</scope>
    <source>
        <strain evidence="7 8">JCM 13004</strain>
    </source>
</reference>